<evidence type="ECO:0000313" key="1">
    <source>
        <dbReference type="EMBL" id="KAK4450505.1"/>
    </source>
</evidence>
<reference evidence="1" key="1">
    <citation type="journal article" date="2023" name="Mol. Phylogenet. Evol.">
        <title>Genome-scale phylogeny and comparative genomics of the fungal order Sordariales.</title>
        <authorList>
            <person name="Hensen N."/>
            <person name="Bonometti L."/>
            <person name="Westerberg I."/>
            <person name="Brannstrom I.O."/>
            <person name="Guillou S."/>
            <person name="Cros-Aarteil S."/>
            <person name="Calhoun S."/>
            <person name="Haridas S."/>
            <person name="Kuo A."/>
            <person name="Mondo S."/>
            <person name="Pangilinan J."/>
            <person name="Riley R."/>
            <person name="LaButti K."/>
            <person name="Andreopoulos B."/>
            <person name="Lipzen A."/>
            <person name="Chen C."/>
            <person name="Yan M."/>
            <person name="Daum C."/>
            <person name="Ng V."/>
            <person name="Clum A."/>
            <person name="Steindorff A."/>
            <person name="Ohm R.A."/>
            <person name="Martin F."/>
            <person name="Silar P."/>
            <person name="Natvig D.O."/>
            <person name="Lalanne C."/>
            <person name="Gautier V."/>
            <person name="Ament-Velasquez S.L."/>
            <person name="Kruys A."/>
            <person name="Hutchinson M.I."/>
            <person name="Powell A.J."/>
            <person name="Barry K."/>
            <person name="Miller A.N."/>
            <person name="Grigoriev I.V."/>
            <person name="Debuchy R."/>
            <person name="Gladieux P."/>
            <person name="Hiltunen Thoren M."/>
            <person name="Johannesson H."/>
        </authorList>
    </citation>
    <scope>NUCLEOTIDE SEQUENCE</scope>
    <source>
        <strain evidence="1">PSN243</strain>
    </source>
</reference>
<proteinExistence type="predicted"/>
<keyword evidence="2" id="KW-1185">Reference proteome</keyword>
<gene>
    <name evidence="1" type="ORF">QBC34DRAFT_437324</name>
</gene>
<dbReference type="Proteomes" id="UP001321760">
    <property type="component" value="Unassembled WGS sequence"/>
</dbReference>
<accession>A0AAV9GQ12</accession>
<organism evidence="1 2">
    <name type="scientific">Podospora aff. communis PSN243</name>
    <dbReference type="NCBI Taxonomy" id="3040156"/>
    <lineage>
        <taxon>Eukaryota</taxon>
        <taxon>Fungi</taxon>
        <taxon>Dikarya</taxon>
        <taxon>Ascomycota</taxon>
        <taxon>Pezizomycotina</taxon>
        <taxon>Sordariomycetes</taxon>
        <taxon>Sordariomycetidae</taxon>
        <taxon>Sordariales</taxon>
        <taxon>Podosporaceae</taxon>
        <taxon>Podospora</taxon>
    </lineage>
</organism>
<name>A0AAV9GQ12_9PEZI</name>
<protein>
    <submittedName>
        <fullName evidence="1">Uncharacterized protein</fullName>
    </submittedName>
</protein>
<dbReference type="AlphaFoldDB" id="A0AAV9GQ12"/>
<dbReference type="EMBL" id="MU865932">
    <property type="protein sequence ID" value="KAK4450505.1"/>
    <property type="molecule type" value="Genomic_DNA"/>
</dbReference>
<reference evidence="1" key="2">
    <citation type="submission" date="2023-05" db="EMBL/GenBank/DDBJ databases">
        <authorList>
            <consortium name="Lawrence Berkeley National Laboratory"/>
            <person name="Steindorff A."/>
            <person name="Hensen N."/>
            <person name="Bonometti L."/>
            <person name="Westerberg I."/>
            <person name="Brannstrom I.O."/>
            <person name="Guillou S."/>
            <person name="Cros-Aarteil S."/>
            <person name="Calhoun S."/>
            <person name="Haridas S."/>
            <person name="Kuo A."/>
            <person name="Mondo S."/>
            <person name="Pangilinan J."/>
            <person name="Riley R."/>
            <person name="Labutti K."/>
            <person name="Andreopoulos B."/>
            <person name="Lipzen A."/>
            <person name="Chen C."/>
            <person name="Yanf M."/>
            <person name="Daum C."/>
            <person name="Ng V."/>
            <person name="Clum A."/>
            <person name="Ohm R."/>
            <person name="Martin F."/>
            <person name="Silar P."/>
            <person name="Natvig D."/>
            <person name="Lalanne C."/>
            <person name="Gautier V."/>
            <person name="Ament-Velasquez S.L."/>
            <person name="Kruys A."/>
            <person name="Hutchinson M.I."/>
            <person name="Powell A.J."/>
            <person name="Barry K."/>
            <person name="Miller A.N."/>
            <person name="Grigoriev I.V."/>
            <person name="Debuchy R."/>
            <person name="Gladieux P."/>
            <person name="Thoren M.H."/>
            <person name="Johannesson H."/>
        </authorList>
    </citation>
    <scope>NUCLEOTIDE SEQUENCE</scope>
    <source>
        <strain evidence="1">PSN243</strain>
    </source>
</reference>
<evidence type="ECO:0000313" key="2">
    <source>
        <dbReference type="Proteomes" id="UP001321760"/>
    </source>
</evidence>
<comment type="caution">
    <text evidence="1">The sequence shown here is derived from an EMBL/GenBank/DDBJ whole genome shotgun (WGS) entry which is preliminary data.</text>
</comment>
<sequence length="110" mass="12343">MCLRVKYICPACPQADGQNRVGEYKVHLCPCVGLAKTWPGSKCKDKKTVAVPTDACDKDGCLLNPKVREAREREVEELRRKIGDLKPDPTDDELEDGMVMMEETIYPSSE</sequence>